<feature type="domain" description="Carboxymuconolactone decarboxylase-like" evidence="1">
    <location>
        <begin position="117"/>
        <end position="189"/>
    </location>
</feature>
<sequence>MDDITPRHAAIGTIGAFTAIGDLDRLSVALRTGLDAGLTVNQIKEVLVQMYAYAGFPRALNAIGTFMTVVDERGGSDETGPEPALLPAGTDMLELGTRNQTALSGAPVTGPLFEFAPAIDRFLKTHLFGDIFARDNLDWPSREIATISALAALTGTGSQLRSHFAIGLNTGLTEDQLRGLVRVLRAELGQEPGDAAERILDDVLANR</sequence>
<dbReference type="Proteomes" id="UP001519654">
    <property type="component" value="Unassembled WGS sequence"/>
</dbReference>
<protein>
    <submittedName>
        <fullName evidence="2">Carboxymuconolactone decarboxylase family protein</fullName>
    </submittedName>
</protein>
<evidence type="ECO:0000313" key="3">
    <source>
        <dbReference type="Proteomes" id="UP001519654"/>
    </source>
</evidence>
<dbReference type="InterPro" id="IPR052512">
    <property type="entry name" value="4CMD/NDH-1_regulator"/>
</dbReference>
<dbReference type="InterPro" id="IPR003779">
    <property type="entry name" value="CMD-like"/>
</dbReference>
<dbReference type="PANTHER" id="PTHR33570:SF2">
    <property type="entry name" value="CARBOXYMUCONOLACTONE DECARBOXYLASE-LIKE DOMAIN-CONTAINING PROTEIN"/>
    <property type="match status" value="1"/>
</dbReference>
<reference evidence="2 3" key="1">
    <citation type="submission" date="2021-06" db="EMBL/GenBank/DDBJ databases">
        <title>Actinoplanes lichenicola sp. nov., and Actinoplanes ovalisporus sp. nov., isolated from lichen in Thailand.</title>
        <authorList>
            <person name="Saeng-In P."/>
            <person name="Kanchanasin P."/>
            <person name="Yuki M."/>
            <person name="Kudo T."/>
            <person name="Ohkuma M."/>
            <person name="Phongsopitanun W."/>
            <person name="Tanasupawat S."/>
        </authorList>
    </citation>
    <scope>NUCLEOTIDE SEQUENCE [LARGE SCALE GENOMIC DNA]</scope>
    <source>
        <strain evidence="2 3">NBRC 110975</strain>
    </source>
</reference>
<organism evidence="2 3">
    <name type="scientific">Paractinoplanes bogorensis</name>
    <dbReference type="NCBI Taxonomy" id="1610840"/>
    <lineage>
        <taxon>Bacteria</taxon>
        <taxon>Bacillati</taxon>
        <taxon>Actinomycetota</taxon>
        <taxon>Actinomycetes</taxon>
        <taxon>Micromonosporales</taxon>
        <taxon>Micromonosporaceae</taxon>
        <taxon>Paractinoplanes</taxon>
    </lineage>
</organism>
<dbReference type="SUPFAM" id="SSF69118">
    <property type="entry name" value="AhpD-like"/>
    <property type="match status" value="1"/>
</dbReference>
<gene>
    <name evidence="2" type="ORF">KOI35_31415</name>
</gene>
<dbReference type="InterPro" id="IPR029032">
    <property type="entry name" value="AhpD-like"/>
</dbReference>
<proteinExistence type="predicted"/>
<feature type="domain" description="Carboxymuconolactone decarboxylase-like" evidence="1">
    <location>
        <begin position="6"/>
        <end position="63"/>
    </location>
</feature>
<dbReference type="EMBL" id="JAHKKG010000010">
    <property type="protein sequence ID" value="MBU2668030.1"/>
    <property type="molecule type" value="Genomic_DNA"/>
</dbReference>
<keyword evidence="3" id="KW-1185">Reference proteome</keyword>
<accession>A0ABS5YX61</accession>
<dbReference type="PANTHER" id="PTHR33570">
    <property type="entry name" value="4-CARBOXYMUCONOLACTONE DECARBOXYLASE FAMILY PROTEIN"/>
    <property type="match status" value="1"/>
</dbReference>
<evidence type="ECO:0000259" key="1">
    <source>
        <dbReference type="Pfam" id="PF02627"/>
    </source>
</evidence>
<evidence type="ECO:0000313" key="2">
    <source>
        <dbReference type="EMBL" id="MBU2668030.1"/>
    </source>
</evidence>
<comment type="caution">
    <text evidence="2">The sequence shown here is derived from an EMBL/GenBank/DDBJ whole genome shotgun (WGS) entry which is preliminary data.</text>
</comment>
<name>A0ABS5YX61_9ACTN</name>
<dbReference type="Gene3D" id="1.20.1290.10">
    <property type="entry name" value="AhpD-like"/>
    <property type="match status" value="1"/>
</dbReference>
<dbReference type="Pfam" id="PF02627">
    <property type="entry name" value="CMD"/>
    <property type="match status" value="2"/>
</dbReference>
<dbReference type="RefSeq" id="WP_215792280.1">
    <property type="nucleotide sequence ID" value="NZ_JAHKKG010000010.1"/>
</dbReference>